<reference evidence="8 9" key="1">
    <citation type="journal article" date="2019" name="Genome Biol. Evol.">
        <title>Genomic Plasticity Mediated by Transposable Elements in the Plant Pathogenic Fungus Colletotrichum higginsianum.</title>
        <authorList>
            <person name="Tsushima A."/>
            <person name="Gan P."/>
            <person name="Kumakura N."/>
            <person name="Narusaka M."/>
            <person name="Takano Y."/>
            <person name="Narusaka Y."/>
            <person name="Shirasu K."/>
        </authorList>
    </citation>
    <scope>NUCLEOTIDE SEQUENCE [LARGE SCALE GENOMIC DNA]</scope>
    <source>
        <strain evidence="8 9">MAFF305635-RFP</strain>
    </source>
</reference>
<evidence type="ECO:0000256" key="3">
    <source>
        <dbReference type="ARBA" id="ARBA00022989"/>
    </source>
</evidence>
<dbReference type="PANTHER" id="PTHR33048">
    <property type="entry name" value="PTH11-LIKE INTEGRAL MEMBRANE PROTEIN (AFU_ORTHOLOGUE AFUA_5G11245)"/>
    <property type="match status" value="1"/>
</dbReference>
<proteinExistence type="inferred from homology"/>
<dbReference type="Proteomes" id="UP000305883">
    <property type="component" value="Unassembled WGS sequence"/>
</dbReference>
<comment type="caution">
    <text evidence="8">The sequence shown here is derived from an EMBL/GenBank/DDBJ whole genome shotgun (WGS) entry which is preliminary data.</text>
</comment>
<evidence type="ECO:0000256" key="2">
    <source>
        <dbReference type="ARBA" id="ARBA00022692"/>
    </source>
</evidence>
<evidence type="ECO:0000256" key="1">
    <source>
        <dbReference type="ARBA" id="ARBA00004141"/>
    </source>
</evidence>
<dbReference type="PANTHER" id="PTHR33048:SF47">
    <property type="entry name" value="INTEGRAL MEMBRANE PROTEIN-RELATED"/>
    <property type="match status" value="1"/>
</dbReference>
<evidence type="ECO:0000313" key="8">
    <source>
        <dbReference type="EMBL" id="TID06786.1"/>
    </source>
</evidence>
<comment type="similarity">
    <text evidence="5">Belongs to the SAT4 family.</text>
</comment>
<protein>
    <recommendedName>
        <fullName evidence="7">Rhodopsin domain-containing protein</fullName>
    </recommendedName>
</protein>
<dbReference type="InterPro" id="IPR052337">
    <property type="entry name" value="SAT4-like"/>
</dbReference>
<dbReference type="GO" id="GO:0016020">
    <property type="term" value="C:membrane"/>
    <property type="evidence" value="ECO:0007669"/>
    <property type="project" value="UniProtKB-SubCell"/>
</dbReference>
<dbReference type="InterPro" id="IPR049326">
    <property type="entry name" value="Rhodopsin_dom_fungi"/>
</dbReference>
<dbReference type="Pfam" id="PF20684">
    <property type="entry name" value="Fung_rhodopsin"/>
    <property type="match status" value="1"/>
</dbReference>
<dbReference type="AlphaFoldDB" id="A0A4T0WK66"/>
<sequence>MRPASPAYSAYLFLLQQWPFFTSCFEVPDSANLSSWSLPSCFYADKCGIGKALEEFKENPSYVPHIATIVGVETVCFGVRLASKVYRFTSWGPDDFLIAAAYVLSVATLPLTVIICLTLSFILNQFLMCNRASCLWDNSMQPLQGCRCHDAWEGTGGFPAMNAALDVWLIILPVRQVVRTGWHWKQKCHAAAMFGLGFLTAITAVMRVVSVLLRDDSAGLDPLDLQLWYALESATAFVVVCMPSIRLMVATIWYRHYKRTVSHSL</sequence>
<feature type="domain" description="Rhodopsin" evidence="7">
    <location>
        <begin position="111"/>
        <end position="249"/>
    </location>
</feature>
<evidence type="ECO:0000313" key="9">
    <source>
        <dbReference type="Proteomes" id="UP000305883"/>
    </source>
</evidence>
<feature type="transmembrane region" description="Helical" evidence="6">
    <location>
        <begin position="95"/>
        <end position="123"/>
    </location>
</feature>
<feature type="transmembrane region" description="Helical" evidence="6">
    <location>
        <begin position="190"/>
        <end position="213"/>
    </location>
</feature>
<evidence type="ECO:0000256" key="4">
    <source>
        <dbReference type="ARBA" id="ARBA00023136"/>
    </source>
</evidence>
<name>A0A4T0WK66_9PEZI</name>
<evidence type="ECO:0000259" key="7">
    <source>
        <dbReference type="Pfam" id="PF20684"/>
    </source>
</evidence>
<feature type="transmembrane region" description="Helical" evidence="6">
    <location>
        <begin position="233"/>
        <end position="254"/>
    </location>
</feature>
<dbReference type="PROSITE" id="PS51257">
    <property type="entry name" value="PROKAR_LIPOPROTEIN"/>
    <property type="match status" value="1"/>
</dbReference>
<dbReference type="OrthoDB" id="4851560at2759"/>
<dbReference type="EMBL" id="MWPZ01000001">
    <property type="protein sequence ID" value="TID06786.1"/>
    <property type="molecule type" value="Genomic_DNA"/>
</dbReference>
<accession>A0A4T0WK66</accession>
<gene>
    <name evidence="8" type="ORF">CH35J_000492</name>
</gene>
<keyword evidence="3 6" id="KW-1133">Transmembrane helix</keyword>
<evidence type="ECO:0000256" key="6">
    <source>
        <dbReference type="SAM" id="Phobius"/>
    </source>
</evidence>
<keyword evidence="4 6" id="KW-0472">Membrane</keyword>
<organism evidence="8 9">
    <name type="scientific">Colletotrichum higginsianum</name>
    <dbReference type="NCBI Taxonomy" id="80884"/>
    <lineage>
        <taxon>Eukaryota</taxon>
        <taxon>Fungi</taxon>
        <taxon>Dikarya</taxon>
        <taxon>Ascomycota</taxon>
        <taxon>Pezizomycotina</taxon>
        <taxon>Sordariomycetes</taxon>
        <taxon>Hypocreomycetidae</taxon>
        <taxon>Glomerellales</taxon>
        <taxon>Glomerellaceae</taxon>
        <taxon>Colletotrichum</taxon>
        <taxon>Colletotrichum destructivum species complex</taxon>
    </lineage>
</organism>
<keyword evidence="2 6" id="KW-0812">Transmembrane</keyword>
<evidence type="ECO:0000256" key="5">
    <source>
        <dbReference type="ARBA" id="ARBA00038359"/>
    </source>
</evidence>
<comment type="subcellular location">
    <subcellularLocation>
        <location evidence="1">Membrane</location>
        <topology evidence="1">Multi-pass membrane protein</topology>
    </subcellularLocation>
</comment>